<evidence type="ECO:0000259" key="2">
    <source>
        <dbReference type="Pfam" id="PF05305"/>
    </source>
</evidence>
<reference evidence="3 4" key="1">
    <citation type="submission" date="2019-09" db="EMBL/GenBank/DDBJ databases">
        <authorList>
            <person name="Wang X."/>
        </authorList>
    </citation>
    <scope>NUCLEOTIDE SEQUENCE [LARGE SCALE GENOMIC DNA]</scope>
    <source>
        <strain evidence="3 4">CICC 11023</strain>
    </source>
</reference>
<dbReference type="EMBL" id="VXLC01000049">
    <property type="protein sequence ID" value="KAA8877356.1"/>
    <property type="molecule type" value="Genomic_DNA"/>
</dbReference>
<dbReference type="Pfam" id="PF05305">
    <property type="entry name" value="DUF732"/>
    <property type="match status" value="1"/>
</dbReference>
<evidence type="ECO:0000313" key="4">
    <source>
        <dbReference type="Proteomes" id="UP000323876"/>
    </source>
</evidence>
<feature type="domain" description="DUF732" evidence="2">
    <location>
        <begin position="40"/>
        <end position="109"/>
    </location>
</feature>
<organism evidence="3 4">
    <name type="scientific">Nocardia colli</name>
    <dbReference type="NCBI Taxonomy" id="2545717"/>
    <lineage>
        <taxon>Bacteria</taxon>
        <taxon>Bacillati</taxon>
        <taxon>Actinomycetota</taxon>
        <taxon>Actinomycetes</taxon>
        <taxon>Mycobacteriales</taxon>
        <taxon>Nocardiaceae</taxon>
        <taxon>Nocardia</taxon>
    </lineage>
</organism>
<sequence length="112" mass="11433">MAITRIRLRAFAIAGAATLVALGGAVLGGAAATADTGTAEAAFVDEISVNNATLPGRSTAEMITAGYATCDDLRRGVTVLDEISAVERTYRFSQGTLFVSAATTNLCPDFAS</sequence>
<protein>
    <submittedName>
        <fullName evidence="3">DUF732 domain-containing protein</fullName>
    </submittedName>
</protein>
<dbReference type="OrthoDB" id="4558744at2"/>
<feature type="signal peptide" evidence="1">
    <location>
        <begin position="1"/>
        <end position="21"/>
    </location>
</feature>
<evidence type="ECO:0000313" key="3">
    <source>
        <dbReference type="EMBL" id="KAA8877356.1"/>
    </source>
</evidence>
<evidence type="ECO:0000256" key="1">
    <source>
        <dbReference type="SAM" id="SignalP"/>
    </source>
</evidence>
<accession>A0A5N0DKZ0</accession>
<comment type="caution">
    <text evidence="3">The sequence shown here is derived from an EMBL/GenBank/DDBJ whole genome shotgun (WGS) entry which is preliminary data.</text>
</comment>
<dbReference type="AlphaFoldDB" id="A0A5N0DKZ0"/>
<proteinExistence type="predicted"/>
<gene>
    <name evidence="3" type="ORF">F3087_44420</name>
</gene>
<dbReference type="InterPro" id="IPR007969">
    <property type="entry name" value="DUF732"/>
</dbReference>
<dbReference type="RefSeq" id="WP_150408235.1">
    <property type="nucleotide sequence ID" value="NZ_VXLC01000049.1"/>
</dbReference>
<feature type="chain" id="PRO_5039034461" evidence="1">
    <location>
        <begin position="22"/>
        <end position="112"/>
    </location>
</feature>
<dbReference type="Proteomes" id="UP000323876">
    <property type="component" value="Unassembled WGS sequence"/>
</dbReference>
<keyword evidence="4" id="KW-1185">Reference proteome</keyword>
<name>A0A5N0DKZ0_9NOCA</name>
<keyword evidence="1" id="KW-0732">Signal</keyword>